<evidence type="ECO:0000313" key="7">
    <source>
        <dbReference type="Proteomes" id="UP000076632"/>
    </source>
</evidence>
<dbReference type="RefSeq" id="XP_018185018.1">
    <property type="nucleotide sequence ID" value="XM_018336387.1"/>
</dbReference>
<name>A0A164ZST6_XYLHT</name>
<accession>A0A164ZST6</accession>
<dbReference type="InterPro" id="IPR016024">
    <property type="entry name" value="ARM-type_fold"/>
</dbReference>
<keyword evidence="7" id="KW-1185">Reference proteome</keyword>
<feature type="compositionally biased region" description="Acidic residues" evidence="2">
    <location>
        <begin position="903"/>
        <end position="913"/>
    </location>
</feature>
<dbReference type="PANTHER" id="PTHR20959">
    <property type="entry name" value="TRANSPORT AND GOLGI ORGANIZATION PROTEIN 6 FAMILY MEMBER"/>
    <property type="match status" value="1"/>
</dbReference>
<organism evidence="6 7">
    <name type="scientific">Xylona heveae (strain CBS 132557 / TC161)</name>
    <dbReference type="NCBI Taxonomy" id="1328760"/>
    <lineage>
        <taxon>Eukaryota</taxon>
        <taxon>Fungi</taxon>
        <taxon>Dikarya</taxon>
        <taxon>Ascomycota</taxon>
        <taxon>Pezizomycotina</taxon>
        <taxon>Xylonomycetes</taxon>
        <taxon>Xylonales</taxon>
        <taxon>Xylonaceae</taxon>
        <taxon>Xylona</taxon>
    </lineage>
</organism>
<evidence type="ECO:0000313" key="6">
    <source>
        <dbReference type="EMBL" id="KZF19463.1"/>
    </source>
</evidence>
<dbReference type="Pfam" id="PF10363">
    <property type="entry name" value="RTP1_C1"/>
    <property type="match status" value="1"/>
</dbReference>
<dbReference type="AlphaFoldDB" id="A0A164ZST6"/>
<dbReference type="OrthoDB" id="39591at2759"/>
<feature type="region of interest" description="Disordered" evidence="2">
    <location>
        <begin position="260"/>
        <end position="284"/>
    </location>
</feature>
<sequence>MTVNRADASLEAAEAFLAPVFSRKSLEQVRAQSFIERLSTGLNADENAQLSPKTRVLKKASSLLVAIHKALIYENDTSGQKADEYLYEPKRRRIVNGLFDLISLEGIYPSLSPGVGIPVERRVKSVLPAGVVAKPVARDVQTEPNSEAIRDLQDSIDALIQIAQDDRKGLEPLLRDRTLVDLICGAAELAYGPSSIGSNKEKYDTIFKRLLANTPTSSLLPILTSLLQPTTPEWLRPRLSTPLSLLPLRPRGVRHTIEFLASTAPPPPPPANKKDESIPSRGPPLPLEAITQASKLLSSVPKMMTAEAYFSQIAPQLLSLLDGEDGPEMSKAAGVIIGGGILGRRIYGAPRTIGWKCFVEPVLGKVDPGLNTFITESSIPSLQNEVTVLVSESELKLALQRLSTLLTSHPNPGLTKRLLTPVKLPLWALLCSARDTDKTAYSYASSLLYAYFKVSAGTPQMIELSEDIMYDGRSWWTYEAQPSGEIAVISRNDNQSASRNMVQYVEQLDKRVDEYIRLVCSDDSDKDRFSTIFLAITRRWLLDPLKAPAATPNQLELGPDNSTDLPNSLKMLANAKLVQTMLIKLKDKLAESPGQLFELVQQLLETFIENDKAKRQRIEAQSKPSISGLSSIVQPESDSAAPGISSSQSEDPSEIASIALSLLSTILSSPGFSPSARDMSLLSNILPSLAYLSSIPSIPSSLSMAATNLSSLISLHASLPQPTAAPTVDPHAEDRKTHQLALTYLTDPVPPVRAQGLSLLTGLISSRSPTLDIPVTTILLLGLLQDEDEYIYLNAIKSLSLLSQTHSRTVIKTLLERYVDRDEELSLDQRLRLGEALLKTVEGLAGGLVGETAKMVGEATLAVAGRRGRRVKAHEEREKKIKKEDDMKREAEDAWGGEVPQFGEDDHDEGNEDSDQRRQREIDQHLAQIIEGWQGTRDSDDVRVRTSALSILGAAIETNVAGLGSLLTSSAVDLAIAVLTLETADEKIILRRAAVLLVMSLLRALDKAQEQGIKLGFGLAGENLAEVIRVLKYIEATDRDEIVVGHARTVVEEMEVWQGKSLGIFGTQGIGPGHEAGEITEVGLGAGNAFGEQGVGIAGLAINPESQQRTRPRIEEIE</sequence>
<dbReference type="SUPFAM" id="SSF48371">
    <property type="entry name" value="ARM repeat"/>
    <property type="match status" value="1"/>
</dbReference>
<protein>
    <recommendedName>
        <fullName evidence="8">Protein required for cell viability</fullName>
    </recommendedName>
</protein>
<dbReference type="InterPro" id="IPR019451">
    <property type="entry name" value="Rtp1_C1"/>
</dbReference>
<dbReference type="GO" id="GO:0009306">
    <property type="term" value="P:protein secretion"/>
    <property type="evidence" value="ECO:0007669"/>
    <property type="project" value="TreeGrafter"/>
</dbReference>
<feature type="domain" description="RNA polymerase II assembly factor Rtp1 C-terminal" evidence="4">
    <location>
        <begin position="739"/>
        <end position="843"/>
    </location>
</feature>
<dbReference type="Pfam" id="PF10304">
    <property type="entry name" value="RTP1_C2"/>
    <property type="match status" value="1"/>
</dbReference>
<evidence type="ECO:0000259" key="3">
    <source>
        <dbReference type="Pfam" id="PF10304"/>
    </source>
</evidence>
<feature type="compositionally biased region" description="Basic and acidic residues" evidence="2">
    <location>
        <begin position="873"/>
        <end position="892"/>
    </location>
</feature>
<dbReference type="Gene3D" id="1.25.10.10">
    <property type="entry name" value="Leucine-rich Repeat Variant"/>
    <property type="match status" value="1"/>
</dbReference>
<dbReference type="OMA" id="KRAYGAP"/>
<evidence type="ECO:0000259" key="4">
    <source>
        <dbReference type="Pfam" id="PF10363"/>
    </source>
</evidence>
<gene>
    <name evidence="6" type="ORF">L228DRAFT_285874</name>
</gene>
<feature type="domain" description="RNA polymerase II assembly factor Rtp1 C-terminal" evidence="3">
    <location>
        <begin position="1023"/>
        <end position="1055"/>
    </location>
</feature>
<dbReference type="InterPro" id="IPR039600">
    <property type="entry name" value="TANGO6/Rtp1"/>
</dbReference>
<feature type="domain" description="TANGO6 N-terminal" evidence="5">
    <location>
        <begin position="101"/>
        <end position="202"/>
    </location>
</feature>
<dbReference type="InterPro" id="IPR019414">
    <property type="entry name" value="Rtp1_C2"/>
</dbReference>
<feature type="region of interest" description="Disordered" evidence="2">
    <location>
        <begin position="872"/>
        <end position="918"/>
    </location>
</feature>
<evidence type="ECO:0000259" key="5">
    <source>
        <dbReference type="Pfam" id="PF25267"/>
    </source>
</evidence>
<dbReference type="PANTHER" id="PTHR20959:SF1">
    <property type="entry name" value="TRANSPORT AND GOLGI ORGANIZATION PROTEIN 6 HOMOLOG"/>
    <property type="match status" value="1"/>
</dbReference>
<dbReference type="STRING" id="1328760.A0A164ZST6"/>
<comment type="similarity">
    <text evidence="1">Belongs to the Tango6 family.</text>
</comment>
<dbReference type="Pfam" id="PF25267">
    <property type="entry name" value="TANGO6_N"/>
    <property type="match status" value="1"/>
</dbReference>
<dbReference type="EMBL" id="KV407466">
    <property type="protein sequence ID" value="KZF19463.1"/>
    <property type="molecule type" value="Genomic_DNA"/>
</dbReference>
<evidence type="ECO:0000256" key="1">
    <source>
        <dbReference type="ARBA" id="ARBA00005724"/>
    </source>
</evidence>
<dbReference type="Proteomes" id="UP000076632">
    <property type="component" value="Unassembled WGS sequence"/>
</dbReference>
<dbReference type="GeneID" id="28901524"/>
<evidence type="ECO:0000256" key="2">
    <source>
        <dbReference type="SAM" id="MobiDB-lite"/>
    </source>
</evidence>
<reference evidence="6 7" key="1">
    <citation type="journal article" date="2016" name="Fungal Biol.">
        <title>The genome of Xylona heveae provides a window into fungal endophytism.</title>
        <authorList>
            <person name="Gazis R."/>
            <person name="Kuo A."/>
            <person name="Riley R."/>
            <person name="LaButti K."/>
            <person name="Lipzen A."/>
            <person name="Lin J."/>
            <person name="Amirebrahimi M."/>
            <person name="Hesse C.N."/>
            <person name="Spatafora J.W."/>
            <person name="Henrissat B."/>
            <person name="Hainaut M."/>
            <person name="Grigoriev I.V."/>
            <person name="Hibbett D.S."/>
        </authorList>
    </citation>
    <scope>NUCLEOTIDE SEQUENCE [LARGE SCALE GENOMIC DNA]</scope>
    <source>
        <strain evidence="6 7">TC161</strain>
    </source>
</reference>
<proteinExistence type="inferred from homology"/>
<dbReference type="FunCoup" id="A0A164ZST6">
    <property type="interactions" value="73"/>
</dbReference>
<dbReference type="InterPro" id="IPR011989">
    <property type="entry name" value="ARM-like"/>
</dbReference>
<feature type="compositionally biased region" description="Polar residues" evidence="2">
    <location>
        <begin position="622"/>
        <end position="637"/>
    </location>
</feature>
<dbReference type="InterPro" id="IPR057347">
    <property type="entry name" value="TANGO6_N"/>
</dbReference>
<evidence type="ECO:0008006" key="8">
    <source>
        <dbReference type="Google" id="ProtNLM"/>
    </source>
</evidence>
<feature type="region of interest" description="Disordered" evidence="2">
    <location>
        <begin position="619"/>
        <end position="651"/>
    </location>
</feature>
<dbReference type="InParanoid" id="A0A164ZST6"/>